<evidence type="ECO:0000313" key="2">
    <source>
        <dbReference type="Proteomes" id="UP001341840"/>
    </source>
</evidence>
<name>A0ABU6XZQ7_9FABA</name>
<reference evidence="1 2" key="1">
    <citation type="journal article" date="2023" name="Plants (Basel)">
        <title>Bridging the Gap: Combining Genomics and Transcriptomics Approaches to Understand Stylosanthes scabra, an Orphan Legume from the Brazilian Caatinga.</title>
        <authorList>
            <person name="Ferreira-Neto J.R.C."/>
            <person name="da Silva M.D."/>
            <person name="Binneck E."/>
            <person name="de Melo N.F."/>
            <person name="da Silva R.H."/>
            <person name="de Melo A.L.T.M."/>
            <person name="Pandolfi V."/>
            <person name="Bustamante F.O."/>
            <person name="Brasileiro-Vidal A.C."/>
            <person name="Benko-Iseppon A.M."/>
        </authorList>
    </citation>
    <scope>NUCLEOTIDE SEQUENCE [LARGE SCALE GENOMIC DNA]</scope>
    <source>
        <tissue evidence="1">Leaves</tissue>
    </source>
</reference>
<gene>
    <name evidence="1" type="ORF">PIB30_000618</name>
</gene>
<organism evidence="1 2">
    <name type="scientific">Stylosanthes scabra</name>
    <dbReference type="NCBI Taxonomy" id="79078"/>
    <lineage>
        <taxon>Eukaryota</taxon>
        <taxon>Viridiplantae</taxon>
        <taxon>Streptophyta</taxon>
        <taxon>Embryophyta</taxon>
        <taxon>Tracheophyta</taxon>
        <taxon>Spermatophyta</taxon>
        <taxon>Magnoliopsida</taxon>
        <taxon>eudicotyledons</taxon>
        <taxon>Gunneridae</taxon>
        <taxon>Pentapetalae</taxon>
        <taxon>rosids</taxon>
        <taxon>fabids</taxon>
        <taxon>Fabales</taxon>
        <taxon>Fabaceae</taxon>
        <taxon>Papilionoideae</taxon>
        <taxon>50 kb inversion clade</taxon>
        <taxon>dalbergioids sensu lato</taxon>
        <taxon>Dalbergieae</taxon>
        <taxon>Pterocarpus clade</taxon>
        <taxon>Stylosanthes</taxon>
    </lineage>
</organism>
<proteinExistence type="predicted"/>
<sequence length="134" mass="14991">MKNKSEVVIDVDALAKRANKGSAMSGAAAIVRKEACGSKLTKPMKKIESSRILPSAQQCCYRGKYQCKLSTCKFFSNMVKRLKSHSVQKEQHCLDAPIADRSYGEHLAVTASLCKVHNRFVFHQFFFQVSNFGI</sequence>
<evidence type="ECO:0000313" key="1">
    <source>
        <dbReference type="EMBL" id="MED6203530.1"/>
    </source>
</evidence>
<keyword evidence="2" id="KW-1185">Reference proteome</keyword>
<comment type="caution">
    <text evidence="1">The sequence shown here is derived from an EMBL/GenBank/DDBJ whole genome shotgun (WGS) entry which is preliminary data.</text>
</comment>
<accession>A0ABU6XZQ7</accession>
<dbReference type="EMBL" id="JASCZI010241657">
    <property type="protein sequence ID" value="MED6203530.1"/>
    <property type="molecule type" value="Genomic_DNA"/>
</dbReference>
<dbReference type="Proteomes" id="UP001341840">
    <property type="component" value="Unassembled WGS sequence"/>
</dbReference>
<protein>
    <submittedName>
        <fullName evidence="1">Uncharacterized protein</fullName>
    </submittedName>
</protein>